<name>A0A8H5Z572_9HYPO</name>
<comment type="caution">
    <text evidence="2">The sequence shown here is derived from an EMBL/GenBank/DDBJ whole genome shotgun (WGS) entry which is preliminary data.</text>
</comment>
<reference evidence="2 3" key="1">
    <citation type="submission" date="2020-05" db="EMBL/GenBank/DDBJ databases">
        <title>Identification and distribution of gene clusters putatively required for synthesis of sphingolipid metabolism inhibitors in phylogenetically diverse species of the filamentous fungus Fusarium.</title>
        <authorList>
            <person name="Kim H.-S."/>
            <person name="Busman M."/>
            <person name="Brown D.W."/>
            <person name="Divon H."/>
            <person name="Uhlig S."/>
            <person name="Proctor R.H."/>
        </authorList>
    </citation>
    <scope>NUCLEOTIDE SEQUENCE [LARGE SCALE GENOMIC DNA]</scope>
    <source>
        <strain evidence="2 3">NRRL 66235</strain>
    </source>
</reference>
<dbReference type="Proteomes" id="UP000544331">
    <property type="component" value="Unassembled WGS sequence"/>
</dbReference>
<dbReference type="OrthoDB" id="5064571at2759"/>
<protein>
    <submittedName>
        <fullName evidence="2">Uncharacterized protein</fullName>
    </submittedName>
</protein>
<dbReference type="EMBL" id="JAAOAN010000024">
    <property type="protein sequence ID" value="KAF5724898.1"/>
    <property type="molecule type" value="Genomic_DNA"/>
</dbReference>
<evidence type="ECO:0000313" key="3">
    <source>
        <dbReference type="Proteomes" id="UP000544331"/>
    </source>
</evidence>
<evidence type="ECO:0000313" key="2">
    <source>
        <dbReference type="EMBL" id="KAF5724898.1"/>
    </source>
</evidence>
<proteinExistence type="predicted"/>
<evidence type="ECO:0000256" key="1">
    <source>
        <dbReference type="SAM" id="MobiDB-lite"/>
    </source>
</evidence>
<keyword evidence="3" id="KW-1185">Reference proteome</keyword>
<organism evidence="2 3">
    <name type="scientific">Fusarium mundagurra</name>
    <dbReference type="NCBI Taxonomy" id="1567541"/>
    <lineage>
        <taxon>Eukaryota</taxon>
        <taxon>Fungi</taxon>
        <taxon>Dikarya</taxon>
        <taxon>Ascomycota</taxon>
        <taxon>Pezizomycotina</taxon>
        <taxon>Sordariomycetes</taxon>
        <taxon>Hypocreomycetidae</taxon>
        <taxon>Hypocreales</taxon>
        <taxon>Nectriaceae</taxon>
        <taxon>Fusarium</taxon>
        <taxon>Fusarium fujikuroi species complex</taxon>
    </lineage>
</organism>
<feature type="region of interest" description="Disordered" evidence="1">
    <location>
        <begin position="233"/>
        <end position="267"/>
    </location>
</feature>
<sequence length="267" mass="31783">MDPFGRLPLEIRETIISHLYTDHDFWYLIRASPVFWRQFQTSKLLRAWDTLQKELGCHMFRQVLLLVQYPKIEEPISQDEEMDVWMMPGIYLRDPLCTPQQHLIFEMYDRYQAMLNCFALGPELVPLYRSKYPDVCRGKFSDYLVKYFGEQGENLPPVMPPMNMVGMGYRIFYLLLAIEMMEQCPSAFVTSLGEPPRQLSIKEERSLRLVDRWLWNVPGAVLSDFWRQLGLPEDLEEQDSDDNEEQEEQQEEEKEQKEAEEMVFIQC</sequence>
<gene>
    <name evidence="2" type="ORF">FMUND_455</name>
</gene>
<dbReference type="AlphaFoldDB" id="A0A8H5Z572"/>
<accession>A0A8H5Z572</accession>
<feature type="compositionally biased region" description="Acidic residues" evidence="1">
    <location>
        <begin position="233"/>
        <end position="253"/>
    </location>
</feature>